<reference evidence="1" key="1">
    <citation type="submission" date="2020-03" db="EMBL/GenBank/DDBJ databases">
        <title>Draft sequencing of Paenibacilllus sp. S3N08.</title>
        <authorList>
            <person name="Kim D.-U."/>
        </authorList>
    </citation>
    <scope>NUCLEOTIDE SEQUENCE</scope>
    <source>
        <strain evidence="1">S3N08</strain>
    </source>
</reference>
<protein>
    <submittedName>
        <fullName evidence="1">DUF2653 family protein</fullName>
    </submittedName>
</protein>
<name>A0ABX0JJQ6_9BACL</name>
<evidence type="ECO:0000313" key="2">
    <source>
        <dbReference type="Proteomes" id="UP001165962"/>
    </source>
</evidence>
<comment type="caution">
    <text evidence="1">The sequence shown here is derived from an EMBL/GenBank/DDBJ whole genome shotgun (WGS) entry which is preliminary data.</text>
</comment>
<sequence length="105" mass="12140">MKIWFNEQDIIDSACVFGAHTYNEDIQDIKAELHHEEGKGISATLKIQKDQRTYELSEQDIIDASAIYLEEYHKFDPNQLLIQLLFEETNGFSAEIEFLSSQTVV</sequence>
<accession>A0ABX0JJQ6</accession>
<evidence type="ECO:0000313" key="1">
    <source>
        <dbReference type="EMBL" id="NHN35307.1"/>
    </source>
</evidence>
<dbReference type="RefSeq" id="WP_166157883.1">
    <property type="nucleotide sequence ID" value="NZ_JAAOIW010000030.1"/>
</dbReference>
<proteinExistence type="predicted"/>
<dbReference type="InterPro" id="IPR020516">
    <property type="entry name" value="Uncharacterised_YxcD"/>
</dbReference>
<dbReference type="Pfam" id="PF10850">
    <property type="entry name" value="DUF2653"/>
    <property type="match status" value="2"/>
</dbReference>
<keyword evidence="2" id="KW-1185">Reference proteome</keyword>
<dbReference type="Proteomes" id="UP001165962">
    <property type="component" value="Unassembled WGS sequence"/>
</dbReference>
<gene>
    <name evidence="1" type="ORF">G9U52_36920</name>
</gene>
<dbReference type="EMBL" id="JAAOIW010000030">
    <property type="protein sequence ID" value="NHN35307.1"/>
    <property type="molecule type" value="Genomic_DNA"/>
</dbReference>
<organism evidence="1 2">
    <name type="scientific">Paenibacillus agricola</name>
    <dbReference type="NCBI Taxonomy" id="2716264"/>
    <lineage>
        <taxon>Bacteria</taxon>
        <taxon>Bacillati</taxon>
        <taxon>Bacillota</taxon>
        <taxon>Bacilli</taxon>
        <taxon>Bacillales</taxon>
        <taxon>Paenibacillaceae</taxon>
        <taxon>Paenibacillus</taxon>
    </lineage>
</organism>